<protein>
    <submittedName>
        <fullName evidence="2">DUF4251 domain-containing protein</fullName>
    </submittedName>
</protein>
<dbReference type="Proteomes" id="UP000762110">
    <property type="component" value="Unassembled WGS sequence"/>
</dbReference>
<evidence type="ECO:0000256" key="1">
    <source>
        <dbReference type="SAM" id="SignalP"/>
    </source>
</evidence>
<keyword evidence="3" id="KW-1185">Reference proteome</keyword>
<gene>
    <name evidence="2" type="ORF">HQN85_09285</name>
</gene>
<proteinExistence type="predicted"/>
<name>A0ABX2DCW2_9SPHI</name>
<feature type="chain" id="PRO_5045618374" evidence="1">
    <location>
        <begin position="22"/>
        <end position="175"/>
    </location>
</feature>
<dbReference type="Gene3D" id="2.40.128.410">
    <property type="match status" value="1"/>
</dbReference>
<comment type="caution">
    <text evidence="2">The sequence shown here is derived from an EMBL/GenBank/DDBJ whole genome shotgun (WGS) entry which is preliminary data.</text>
</comment>
<sequence length="175" mass="19234">MKTIKTIALAILAFISFKASAQTDKATTLRIVEEKNYTFVATSAMPTNSAAINDVLRKMPGNTSGGSINLNGSSYDVRITKDSIVSYLPYYGRSYSASMNPDENGYKFTAKKFTYNATKTKKGGWDVSINTKDVKDNVSMSFAISTNGYATLTVISNNKQSIMYSGYLRENKTKD</sequence>
<dbReference type="InterPro" id="IPR025347">
    <property type="entry name" value="DUF4251"/>
</dbReference>
<organism evidence="2 3">
    <name type="scientific">Pedobacter boryungensis</name>
    <dbReference type="NCBI Taxonomy" id="869962"/>
    <lineage>
        <taxon>Bacteria</taxon>
        <taxon>Pseudomonadati</taxon>
        <taxon>Bacteroidota</taxon>
        <taxon>Sphingobacteriia</taxon>
        <taxon>Sphingobacteriales</taxon>
        <taxon>Sphingobacteriaceae</taxon>
        <taxon>Pedobacter</taxon>
    </lineage>
</organism>
<feature type="signal peptide" evidence="1">
    <location>
        <begin position="1"/>
        <end position="21"/>
    </location>
</feature>
<dbReference type="RefSeq" id="WP_173271499.1">
    <property type="nucleotide sequence ID" value="NZ_JABMKV010000002.1"/>
</dbReference>
<dbReference type="Pfam" id="PF14059">
    <property type="entry name" value="DUF4251"/>
    <property type="match status" value="1"/>
</dbReference>
<accession>A0ABX2DCW2</accession>
<evidence type="ECO:0000313" key="3">
    <source>
        <dbReference type="Proteomes" id="UP000762110"/>
    </source>
</evidence>
<keyword evidence="1" id="KW-0732">Signal</keyword>
<reference evidence="2 3" key="1">
    <citation type="submission" date="2020-05" db="EMBL/GenBank/DDBJ databases">
        <title>Description of Pedobacter foliorum sp. nov.</title>
        <authorList>
            <person name="Qi S."/>
            <person name="Carlier A."/>
            <person name="Cnockaert M."/>
            <person name="Vandamme P."/>
        </authorList>
    </citation>
    <scope>NUCLEOTIDE SEQUENCE [LARGE SCALE GENOMIC DNA]</scope>
    <source>
        <strain evidence="2 3">LMG 31300</strain>
    </source>
</reference>
<evidence type="ECO:0000313" key="2">
    <source>
        <dbReference type="EMBL" id="NQX31919.1"/>
    </source>
</evidence>
<dbReference type="EMBL" id="JABMKV010000002">
    <property type="protein sequence ID" value="NQX31919.1"/>
    <property type="molecule type" value="Genomic_DNA"/>
</dbReference>